<keyword evidence="9" id="KW-0472">Membrane</keyword>
<reference evidence="10 11" key="1">
    <citation type="submission" date="2022-12" db="EMBL/GenBank/DDBJ databases">
        <title>Chromosome-level genome of Tegillarca granosa.</title>
        <authorList>
            <person name="Kim J."/>
        </authorList>
    </citation>
    <scope>NUCLEOTIDE SEQUENCE [LARGE SCALE GENOMIC DNA]</scope>
    <source>
        <strain evidence="10">Teg-2019</strain>
        <tissue evidence="10">Adductor muscle</tissue>
    </source>
</reference>
<evidence type="ECO:0000256" key="4">
    <source>
        <dbReference type="ARBA" id="ARBA00022547"/>
    </source>
</evidence>
<comment type="subcellular location">
    <subcellularLocation>
        <location evidence="1">Mitochondrion inner membrane</location>
    </subcellularLocation>
</comment>
<evidence type="ECO:0000256" key="5">
    <source>
        <dbReference type="ARBA" id="ARBA00022781"/>
    </source>
</evidence>
<dbReference type="PANTHER" id="PTHR12700">
    <property type="entry name" value="ATP SYNTHASE SUBUNIT D, MITOCHONDRIAL"/>
    <property type="match status" value="1"/>
</dbReference>
<comment type="similarity">
    <text evidence="2">Belongs to the ATPase d subunit family.</text>
</comment>
<evidence type="ECO:0000256" key="3">
    <source>
        <dbReference type="ARBA" id="ARBA00022448"/>
    </source>
</evidence>
<comment type="caution">
    <text evidence="10">The sequence shown here is derived from an EMBL/GenBank/DDBJ whole genome shotgun (WGS) entry which is preliminary data.</text>
</comment>
<proteinExistence type="inferred from homology"/>
<keyword evidence="8" id="KW-0496">Mitochondrion</keyword>
<evidence type="ECO:0000256" key="9">
    <source>
        <dbReference type="ARBA" id="ARBA00023136"/>
    </source>
</evidence>
<keyword evidence="11" id="KW-1185">Reference proteome</keyword>
<protein>
    <recommendedName>
        <fullName evidence="12">ATP synthase subunit d, mitochondrial</fullName>
    </recommendedName>
</protein>
<keyword evidence="6" id="KW-0999">Mitochondrion inner membrane</keyword>
<dbReference type="InterPro" id="IPR008689">
    <property type="entry name" value="ATP_synth_F0_dsu_mt"/>
</dbReference>
<gene>
    <name evidence="10" type="ORF">KUTeg_003515</name>
</gene>
<keyword evidence="3" id="KW-0813">Transport</keyword>
<sequence>MWWISCTMAGKRISKTAIDWIALSEKIKPSTQDSFKSFRTKHESFLKAVSGRPGELPQINFDLYKSQLPNKQFVDEMQKLYSTVAVTYPKAPKAILDQLKQKKVDRAQDQADYKKYLNYKIEEMKYFRSVIDKLPPPEEMTTEMLAHYFPDSVKSISYVKKNQPIFPFTPDKPNE</sequence>
<dbReference type="Gene3D" id="6.10.280.70">
    <property type="match status" value="1"/>
</dbReference>
<evidence type="ECO:0000256" key="2">
    <source>
        <dbReference type="ARBA" id="ARBA00006842"/>
    </source>
</evidence>
<evidence type="ECO:0000256" key="8">
    <source>
        <dbReference type="ARBA" id="ARBA00023128"/>
    </source>
</evidence>
<evidence type="ECO:0008006" key="12">
    <source>
        <dbReference type="Google" id="ProtNLM"/>
    </source>
</evidence>
<evidence type="ECO:0000313" key="10">
    <source>
        <dbReference type="EMBL" id="KAJ8318424.1"/>
    </source>
</evidence>
<dbReference type="Pfam" id="PF05873">
    <property type="entry name" value="Mt_ATP-synt_D"/>
    <property type="match status" value="1"/>
</dbReference>
<evidence type="ECO:0000256" key="1">
    <source>
        <dbReference type="ARBA" id="ARBA00004273"/>
    </source>
</evidence>
<accession>A0ABQ9FMB5</accession>
<keyword evidence="4" id="KW-0138">CF(0)</keyword>
<organism evidence="10 11">
    <name type="scientific">Tegillarca granosa</name>
    <name type="common">Malaysian cockle</name>
    <name type="synonym">Anadara granosa</name>
    <dbReference type="NCBI Taxonomy" id="220873"/>
    <lineage>
        <taxon>Eukaryota</taxon>
        <taxon>Metazoa</taxon>
        <taxon>Spiralia</taxon>
        <taxon>Lophotrochozoa</taxon>
        <taxon>Mollusca</taxon>
        <taxon>Bivalvia</taxon>
        <taxon>Autobranchia</taxon>
        <taxon>Pteriomorphia</taxon>
        <taxon>Arcoida</taxon>
        <taxon>Arcoidea</taxon>
        <taxon>Arcidae</taxon>
        <taxon>Tegillarca</taxon>
    </lineage>
</organism>
<keyword evidence="7" id="KW-0406">Ion transport</keyword>
<keyword evidence="5" id="KW-0375">Hydrogen ion transport</keyword>
<evidence type="ECO:0000313" key="11">
    <source>
        <dbReference type="Proteomes" id="UP001217089"/>
    </source>
</evidence>
<name>A0ABQ9FMB5_TEGGR</name>
<dbReference type="Proteomes" id="UP001217089">
    <property type="component" value="Unassembled WGS sequence"/>
</dbReference>
<evidence type="ECO:0000256" key="6">
    <source>
        <dbReference type="ARBA" id="ARBA00022792"/>
    </source>
</evidence>
<evidence type="ECO:0000256" key="7">
    <source>
        <dbReference type="ARBA" id="ARBA00023065"/>
    </source>
</evidence>
<dbReference type="InterPro" id="IPR036228">
    <property type="entry name" value="ATP_synth_F0_dsu_sf_mt"/>
</dbReference>
<dbReference type="SUPFAM" id="SSF161065">
    <property type="entry name" value="ATP synthase D chain-like"/>
    <property type="match status" value="1"/>
</dbReference>
<dbReference type="EMBL" id="JARBDR010000214">
    <property type="protein sequence ID" value="KAJ8318424.1"/>
    <property type="molecule type" value="Genomic_DNA"/>
</dbReference>